<evidence type="ECO:0000313" key="3">
    <source>
        <dbReference type="Proteomes" id="UP000602284"/>
    </source>
</evidence>
<reference evidence="2 3" key="1">
    <citation type="submission" date="2021-01" db="EMBL/GenBank/DDBJ databases">
        <title>Tumebacillus sp. strain ITR2 16S ribosomal RNA gene Genome sequencing and assembly.</title>
        <authorList>
            <person name="Kang M."/>
        </authorList>
    </citation>
    <scope>NUCLEOTIDE SEQUENCE [LARGE SCALE GENOMIC DNA]</scope>
    <source>
        <strain evidence="2 3">ITR2</strain>
    </source>
</reference>
<dbReference type="Gene3D" id="3.40.30.10">
    <property type="entry name" value="Glutaredoxin"/>
    <property type="match status" value="1"/>
</dbReference>
<dbReference type="Proteomes" id="UP000602284">
    <property type="component" value="Unassembled WGS sequence"/>
</dbReference>
<dbReference type="InterPro" id="IPR011893">
    <property type="entry name" value="Selenoprotein_Rdx-typ"/>
</dbReference>
<gene>
    <name evidence="2" type="ORF">JJB07_16210</name>
</gene>
<organism evidence="2 3">
    <name type="scientific">Tumebacillus amylolyticus</name>
    <dbReference type="NCBI Taxonomy" id="2801339"/>
    <lineage>
        <taxon>Bacteria</taxon>
        <taxon>Bacillati</taxon>
        <taxon>Bacillota</taxon>
        <taxon>Bacilli</taxon>
        <taxon>Bacillales</taxon>
        <taxon>Alicyclobacillaceae</taxon>
        <taxon>Tumebacillus</taxon>
    </lineage>
</organism>
<sequence length="60" mass="6786">MTDEILKYFGPKVGEFTLLPSKGGVYEITCNGELIYSKKSLGRFPEDGEVLEILRQKIFS</sequence>
<keyword evidence="1" id="KW-0676">Redox-active center</keyword>
<dbReference type="Pfam" id="PF10262">
    <property type="entry name" value="Rdx"/>
    <property type="match status" value="1"/>
</dbReference>
<protein>
    <submittedName>
        <fullName evidence="2">Rdx family protein</fullName>
    </submittedName>
</protein>
<evidence type="ECO:0000256" key="1">
    <source>
        <dbReference type="ARBA" id="ARBA00023284"/>
    </source>
</evidence>
<name>A0ABS1JCZ9_9BACL</name>
<accession>A0ABS1JCZ9</accession>
<dbReference type="InterPro" id="IPR036249">
    <property type="entry name" value="Thioredoxin-like_sf"/>
</dbReference>
<evidence type="ECO:0000313" key="2">
    <source>
        <dbReference type="EMBL" id="MBL0388162.1"/>
    </source>
</evidence>
<keyword evidence="3" id="KW-1185">Reference proteome</keyword>
<dbReference type="NCBIfam" id="TIGR02174">
    <property type="entry name" value="CXXU_selWTH"/>
    <property type="match status" value="1"/>
</dbReference>
<dbReference type="SUPFAM" id="SSF52833">
    <property type="entry name" value="Thioredoxin-like"/>
    <property type="match status" value="1"/>
</dbReference>
<dbReference type="EMBL" id="JAEQNB010000005">
    <property type="protein sequence ID" value="MBL0388162.1"/>
    <property type="molecule type" value="Genomic_DNA"/>
</dbReference>
<proteinExistence type="predicted"/>
<comment type="caution">
    <text evidence="2">The sequence shown here is derived from an EMBL/GenBank/DDBJ whole genome shotgun (WGS) entry which is preliminary data.</text>
</comment>